<dbReference type="InterPro" id="IPR014044">
    <property type="entry name" value="CAP_dom"/>
</dbReference>
<dbReference type="Pfam" id="PF00188">
    <property type="entry name" value="CAP"/>
    <property type="match status" value="1"/>
</dbReference>
<dbReference type="CDD" id="cd05379">
    <property type="entry name" value="CAP_bacterial"/>
    <property type="match status" value="1"/>
</dbReference>
<keyword evidence="1" id="KW-0732">Signal</keyword>
<dbReference type="SUPFAM" id="SSF55797">
    <property type="entry name" value="PR-1-like"/>
    <property type="match status" value="1"/>
</dbReference>
<protein>
    <submittedName>
        <fullName evidence="3">CAP domain-containing protein</fullName>
    </submittedName>
</protein>
<dbReference type="Proteomes" id="UP001595755">
    <property type="component" value="Unassembled WGS sequence"/>
</dbReference>
<keyword evidence="4" id="KW-1185">Reference proteome</keyword>
<feature type="chain" id="PRO_5045220044" evidence="1">
    <location>
        <begin position="30"/>
        <end position="359"/>
    </location>
</feature>
<feature type="domain" description="SCP" evidence="2">
    <location>
        <begin position="88"/>
        <end position="213"/>
    </location>
</feature>
<dbReference type="PANTHER" id="PTHR31157:SF1">
    <property type="entry name" value="SCP DOMAIN-CONTAINING PROTEIN"/>
    <property type="match status" value="1"/>
</dbReference>
<organism evidence="3 4">
    <name type="scientific">Cohnella boryungensis</name>
    <dbReference type="NCBI Taxonomy" id="768479"/>
    <lineage>
        <taxon>Bacteria</taxon>
        <taxon>Bacillati</taxon>
        <taxon>Bacillota</taxon>
        <taxon>Bacilli</taxon>
        <taxon>Bacillales</taxon>
        <taxon>Paenibacillaceae</taxon>
        <taxon>Cohnella</taxon>
    </lineage>
</organism>
<dbReference type="EMBL" id="JBHSED010000003">
    <property type="protein sequence ID" value="MFC4302124.1"/>
    <property type="molecule type" value="Genomic_DNA"/>
</dbReference>
<evidence type="ECO:0000256" key="1">
    <source>
        <dbReference type="SAM" id="SignalP"/>
    </source>
</evidence>
<dbReference type="Gene3D" id="3.40.33.10">
    <property type="entry name" value="CAP"/>
    <property type="match status" value="1"/>
</dbReference>
<feature type="signal peptide" evidence="1">
    <location>
        <begin position="1"/>
        <end position="29"/>
    </location>
</feature>
<dbReference type="RefSeq" id="WP_204600983.1">
    <property type="nucleotide sequence ID" value="NZ_JBHSED010000003.1"/>
</dbReference>
<evidence type="ECO:0000313" key="4">
    <source>
        <dbReference type="Proteomes" id="UP001595755"/>
    </source>
</evidence>
<dbReference type="InterPro" id="IPR035940">
    <property type="entry name" value="CAP_sf"/>
</dbReference>
<sequence length="359" mass="39805">MNRSRYWFIAALSMLLVWMPIPPAPSVNAALPALGTGLPARTAQEIAAQWKKLMHPTADFTSPYASAPSARHPYAPGSLKAEYIQDGLNAVNYYRFISGLPYDLTATAKMNKQAQYGSVLLAAEDDFSHTPAKPANMSKSFYTAGYASTTTANIYAYYGKEEHILSRAVDAYMEDSDIYNLSVVGHRRWILNPRLQQIGFGQASNDKRWTYSVLQVFDQSRAKPIAYNYVAYPAQGDFPINRFGPNDAWSVSLNMDKFKAPVKSAVTVTLVRVKDKKTWKLSAKHGKVAETGNYFNVETNGYGSGTAIIFRPGGIAEYKEDDRYQVTIQGLRLKSGAAQKLAYTVHFVDADKSGIIETE</sequence>
<comment type="caution">
    <text evidence="3">The sequence shown here is derived from an EMBL/GenBank/DDBJ whole genome shotgun (WGS) entry which is preliminary data.</text>
</comment>
<proteinExistence type="predicted"/>
<name>A0ABV8S6M9_9BACL</name>
<reference evidence="4" key="1">
    <citation type="journal article" date="2019" name="Int. J. Syst. Evol. Microbiol.">
        <title>The Global Catalogue of Microorganisms (GCM) 10K type strain sequencing project: providing services to taxonomists for standard genome sequencing and annotation.</title>
        <authorList>
            <consortium name="The Broad Institute Genomics Platform"/>
            <consortium name="The Broad Institute Genome Sequencing Center for Infectious Disease"/>
            <person name="Wu L."/>
            <person name="Ma J."/>
        </authorList>
    </citation>
    <scope>NUCLEOTIDE SEQUENCE [LARGE SCALE GENOMIC DNA]</scope>
    <source>
        <strain evidence="4">CGMCC 4.1641</strain>
    </source>
</reference>
<accession>A0ABV8S6M9</accession>
<dbReference type="PANTHER" id="PTHR31157">
    <property type="entry name" value="SCP DOMAIN-CONTAINING PROTEIN"/>
    <property type="match status" value="1"/>
</dbReference>
<evidence type="ECO:0000313" key="3">
    <source>
        <dbReference type="EMBL" id="MFC4302124.1"/>
    </source>
</evidence>
<gene>
    <name evidence="3" type="ORF">ACFO1S_01570</name>
</gene>
<evidence type="ECO:0000259" key="2">
    <source>
        <dbReference type="Pfam" id="PF00188"/>
    </source>
</evidence>